<dbReference type="KEGG" id="pmad:BAY61_31740"/>
<feature type="transmembrane region" description="Helical" evidence="2">
    <location>
        <begin position="271"/>
        <end position="292"/>
    </location>
</feature>
<evidence type="ECO:0000313" key="3">
    <source>
        <dbReference type="EMBL" id="SDD95987.1"/>
    </source>
</evidence>
<feature type="transmembrane region" description="Helical" evidence="2">
    <location>
        <begin position="195"/>
        <end position="214"/>
    </location>
</feature>
<evidence type="ECO:0000313" key="4">
    <source>
        <dbReference type="Proteomes" id="UP000199494"/>
    </source>
</evidence>
<evidence type="ECO:0000256" key="1">
    <source>
        <dbReference type="SAM" id="MobiDB-lite"/>
    </source>
</evidence>
<evidence type="ECO:0000256" key="2">
    <source>
        <dbReference type="SAM" id="Phobius"/>
    </source>
</evidence>
<feature type="transmembrane region" description="Helical" evidence="2">
    <location>
        <begin position="248"/>
        <end position="265"/>
    </location>
</feature>
<reference evidence="3 4" key="1">
    <citation type="submission" date="2016-10" db="EMBL/GenBank/DDBJ databases">
        <authorList>
            <person name="de Groot N.N."/>
        </authorList>
    </citation>
    <scope>NUCLEOTIDE SEQUENCE [LARGE SCALE GENOMIC DNA]</scope>
    <source>
        <strain evidence="3 4">CGMCC 4.5506</strain>
    </source>
</reference>
<gene>
    <name evidence="3" type="ORF">SAMN05421630_11544</name>
</gene>
<keyword evidence="2" id="KW-0812">Transmembrane</keyword>
<keyword evidence="2" id="KW-0472">Membrane</keyword>
<sequence length="384" mass="41218">MTALDERPRNGHVLPDELPVGALPAQTNPAGNSAQAVSTAPDLDLGLLTAEQLDKAIASATSVVERQDVDELFTAKNADEIEAKREVCREFRTDMLEVERERNAAVVSRARAELDVENRLAAQTLRDELDASKARALLKRMTNPVAYLASQVRVRRVALALAAAPAVVAVLIGAIQSQEAWSRLWNVTGDVLLTGALYGFEPLFTLPLVAILLYEAATPGGSVRTVKETWFRKADFDGDQTEFGSIKAGLLLASVLINVLPHLLLGELSGVAWFAVPAAIVISLSLVPKLAVGFGQRILNAKSDAELGVSSGSLPPVLAKLARQKRHVELAIKDGSYRGQLDEKTRLPSANGVRKTLAELQGAAGMPDAQNVVGFMRIERGIEE</sequence>
<protein>
    <submittedName>
        <fullName evidence="3">Uncharacterized protein</fullName>
    </submittedName>
</protein>
<dbReference type="EMBL" id="FMZE01000015">
    <property type="protein sequence ID" value="SDD95987.1"/>
    <property type="molecule type" value="Genomic_DNA"/>
</dbReference>
<feature type="compositionally biased region" description="Polar residues" evidence="1">
    <location>
        <begin position="25"/>
        <end position="37"/>
    </location>
</feature>
<feature type="transmembrane region" description="Helical" evidence="2">
    <location>
        <begin position="157"/>
        <end position="175"/>
    </location>
</feature>
<keyword evidence="2" id="KW-1133">Transmembrane helix</keyword>
<dbReference type="STRING" id="530584.SAMN05421630_11544"/>
<keyword evidence="4" id="KW-1185">Reference proteome</keyword>
<proteinExistence type="predicted"/>
<dbReference type="Proteomes" id="UP000199494">
    <property type="component" value="Unassembled WGS sequence"/>
</dbReference>
<feature type="region of interest" description="Disordered" evidence="1">
    <location>
        <begin position="1"/>
        <end position="37"/>
    </location>
</feature>
<accession>A0A222W1L1</accession>
<dbReference type="AlphaFoldDB" id="A0A222W1L1"/>
<organism evidence="3 4">
    <name type="scientific">Prauserella marina</name>
    <dbReference type="NCBI Taxonomy" id="530584"/>
    <lineage>
        <taxon>Bacteria</taxon>
        <taxon>Bacillati</taxon>
        <taxon>Actinomycetota</taxon>
        <taxon>Actinomycetes</taxon>
        <taxon>Pseudonocardiales</taxon>
        <taxon>Pseudonocardiaceae</taxon>
        <taxon>Prauserella</taxon>
    </lineage>
</organism>
<name>A0A222W1L1_9PSEU</name>